<organism evidence="1 2">
    <name type="scientific">Streptomyces sanglieri</name>
    <dbReference type="NCBI Taxonomy" id="193460"/>
    <lineage>
        <taxon>Bacteria</taxon>
        <taxon>Bacillati</taxon>
        <taxon>Actinomycetota</taxon>
        <taxon>Actinomycetes</taxon>
        <taxon>Kitasatosporales</taxon>
        <taxon>Streptomycetaceae</taxon>
        <taxon>Streptomyces</taxon>
    </lineage>
</organism>
<feature type="non-terminal residue" evidence="1">
    <location>
        <position position="1"/>
    </location>
</feature>
<protein>
    <submittedName>
        <fullName evidence="1">Uncharacterized protein</fullName>
    </submittedName>
</protein>
<keyword evidence="2" id="KW-1185">Reference proteome</keyword>
<reference evidence="2" key="1">
    <citation type="journal article" date="2019" name="Int. J. Syst. Evol. Microbiol.">
        <title>The Global Catalogue of Microorganisms (GCM) 10K type strain sequencing project: providing services to taxonomists for standard genome sequencing and annotation.</title>
        <authorList>
            <consortium name="The Broad Institute Genomics Platform"/>
            <consortium name="The Broad Institute Genome Sequencing Center for Infectious Disease"/>
            <person name="Wu L."/>
            <person name="Ma J."/>
        </authorList>
    </citation>
    <scope>NUCLEOTIDE SEQUENCE [LARGE SCALE GENOMIC DNA]</scope>
    <source>
        <strain evidence="2">JCM 12607</strain>
    </source>
</reference>
<dbReference type="Proteomes" id="UP001596915">
    <property type="component" value="Unassembled WGS sequence"/>
</dbReference>
<accession>A0ABW2XDP4</accession>
<proteinExistence type="predicted"/>
<gene>
    <name evidence="1" type="ORF">ACFQ2K_52860</name>
</gene>
<name>A0ABW2XDP4_9ACTN</name>
<dbReference type="EMBL" id="JBHTGL010000012">
    <property type="protein sequence ID" value="MFD0629989.1"/>
    <property type="molecule type" value="Genomic_DNA"/>
</dbReference>
<evidence type="ECO:0000313" key="1">
    <source>
        <dbReference type="EMBL" id="MFD0629989.1"/>
    </source>
</evidence>
<sequence length="64" mass="7029">RTVIAFYGMTGTLGSVMADRQAPVRFNCPVQWHIYGFEVLDSAAGTSRLNDFCPDLLTLGLTAY</sequence>
<evidence type="ECO:0000313" key="2">
    <source>
        <dbReference type="Proteomes" id="UP001596915"/>
    </source>
</evidence>
<comment type="caution">
    <text evidence="1">The sequence shown here is derived from an EMBL/GenBank/DDBJ whole genome shotgun (WGS) entry which is preliminary data.</text>
</comment>